<dbReference type="PANTHER" id="PTHR13353">
    <property type="entry name" value="TRANSMEMBRANE PROTEIN 19"/>
    <property type="match status" value="1"/>
</dbReference>
<gene>
    <name evidence="7" type="ORF">FA047_13340</name>
</gene>
<dbReference type="InterPro" id="IPR002794">
    <property type="entry name" value="DUF92_TMEM19"/>
</dbReference>
<dbReference type="AlphaFoldDB" id="A0A4V5P226"/>
<sequence>MSQFYHSLSSPYVLIVALLLIAAMVLSVRTRKLTLMGSVAAVIIGGLVFLAAGMKGVLMLMIFFLLGVAATAHKKEFKAKLGDQGMQAGGRTAGQVLANGGVAGLMAVMALLYNSHSAVFLLMMAASLAAALSDTLSSELGTIYGKRFYNILGFKKDENGLDGVISLEGTLIGVLGAFIVGLIYAGISKTSLLITIAGILGNLMDSLLGAVLERKGYIGNNLVNFLNTLFAALAGMIFYMIL</sequence>
<comment type="similarity">
    <text evidence="2">Belongs to the TMEM19 family.</text>
</comment>
<name>A0A4V5P226_9SPHI</name>
<evidence type="ECO:0000256" key="6">
    <source>
        <dbReference type="SAM" id="Phobius"/>
    </source>
</evidence>
<evidence type="ECO:0000313" key="7">
    <source>
        <dbReference type="EMBL" id="TKC06293.1"/>
    </source>
</evidence>
<feature type="transmembrane region" description="Helical" evidence="6">
    <location>
        <begin position="56"/>
        <end position="72"/>
    </location>
</feature>
<feature type="transmembrane region" description="Helical" evidence="6">
    <location>
        <begin position="12"/>
        <end position="28"/>
    </location>
</feature>
<feature type="transmembrane region" description="Helical" evidence="6">
    <location>
        <begin position="93"/>
        <end position="113"/>
    </location>
</feature>
<protein>
    <submittedName>
        <fullName evidence="7">DUF92 domain-containing protein</fullName>
    </submittedName>
</protein>
<feature type="transmembrane region" description="Helical" evidence="6">
    <location>
        <begin position="165"/>
        <end position="187"/>
    </location>
</feature>
<keyword evidence="4 6" id="KW-1133">Transmembrane helix</keyword>
<accession>A0A4V5P226</accession>
<keyword evidence="5 6" id="KW-0472">Membrane</keyword>
<evidence type="ECO:0000256" key="2">
    <source>
        <dbReference type="ARBA" id="ARBA00009012"/>
    </source>
</evidence>
<proteinExistence type="inferred from homology"/>
<dbReference type="Pfam" id="PF01940">
    <property type="entry name" value="DUF92"/>
    <property type="match status" value="1"/>
</dbReference>
<keyword evidence="3 6" id="KW-0812">Transmembrane</keyword>
<organism evidence="7 8">
    <name type="scientific">Pedobacter frigoris</name>
    <dbReference type="NCBI Taxonomy" id="2571272"/>
    <lineage>
        <taxon>Bacteria</taxon>
        <taxon>Pseudomonadati</taxon>
        <taxon>Bacteroidota</taxon>
        <taxon>Sphingobacteriia</taxon>
        <taxon>Sphingobacteriales</taxon>
        <taxon>Sphingobacteriaceae</taxon>
        <taxon>Pedobacter</taxon>
    </lineage>
</organism>
<evidence type="ECO:0000256" key="3">
    <source>
        <dbReference type="ARBA" id="ARBA00022692"/>
    </source>
</evidence>
<dbReference type="OrthoDB" id="9770047at2"/>
<evidence type="ECO:0000256" key="4">
    <source>
        <dbReference type="ARBA" id="ARBA00022989"/>
    </source>
</evidence>
<evidence type="ECO:0000256" key="5">
    <source>
        <dbReference type="ARBA" id="ARBA00023136"/>
    </source>
</evidence>
<feature type="transmembrane region" description="Helical" evidence="6">
    <location>
        <begin position="224"/>
        <end position="241"/>
    </location>
</feature>
<comment type="caution">
    <text evidence="7">The sequence shown here is derived from an EMBL/GenBank/DDBJ whole genome shotgun (WGS) entry which is preliminary data.</text>
</comment>
<dbReference type="PANTHER" id="PTHR13353:SF5">
    <property type="entry name" value="TRANSMEMBRANE PROTEIN 19"/>
    <property type="match status" value="1"/>
</dbReference>
<evidence type="ECO:0000313" key="8">
    <source>
        <dbReference type="Proteomes" id="UP000307244"/>
    </source>
</evidence>
<reference evidence="7 8" key="1">
    <citation type="submission" date="2019-04" db="EMBL/GenBank/DDBJ databases">
        <title>Pedobacter sp. RP-3-15 sp. nov., isolated from Arctic soil.</title>
        <authorList>
            <person name="Dahal R.H."/>
            <person name="Kim D.-U."/>
        </authorList>
    </citation>
    <scope>NUCLEOTIDE SEQUENCE [LARGE SCALE GENOMIC DNA]</scope>
    <source>
        <strain evidence="7 8">RP-3-15</strain>
    </source>
</reference>
<dbReference type="EMBL" id="SWBQ01000003">
    <property type="protein sequence ID" value="TKC06293.1"/>
    <property type="molecule type" value="Genomic_DNA"/>
</dbReference>
<evidence type="ECO:0000256" key="1">
    <source>
        <dbReference type="ARBA" id="ARBA00004141"/>
    </source>
</evidence>
<dbReference type="GO" id="GO:0016020">
    <property type="term" value="C:membrane"/>
    <property type="evidence" value="ECO:0007669"/>
    <property type="project" value="UniProtKB-SubCell"/>
</dbReference>
<dbReference type="Proteomes" id="UP000307244">
    <property type="component" value="Unassembled WGS sequence"/>
</dbReference>
<keyword evidence="8" id="KW-1185">Reference proteome</keyword>
<comment type="subcellular location">
    <subcellularLocation>
        <location evidence="1">Membrane</location>
        <topology evidence="1">Multi-pass membrane protein</topology>
    </subcellularLocation>
</comment>
<feature type="transmembrane region" description="Helical" evidence="6">
    <location>
        <begin position="193"/>
        <end position="212"/>
    </location>
</feature>